<accession>A0A9D1K441</accession>
<dbReference type="Pfam" id="PF00583">
    <property type="entry name" value="Acetyltransf_1"/>
    <property type="match status" value="1"/>
</dbReference>
<dbReference type="PROSITE" id="PS51186">
    <property type="entry name" value="GNAT"/>
    <property type="match status" value="1"/>
</dbReference>
<dbReference type="InterPro" id="IPR016181">
    <property type="entry name" value="Acyl_CoA_acyltransferase"/>
</dbReference>
<dbReference type="AlphaFoldDB" id="A0A9D1K441"/>
<comment type="caution">
    <text evidence="2">The sequence shown here is derived from an EMBL/GenBank/DDBJ whole genome shotgun (WGS) entry which is preliminary data.</text>
</comment>
<proteinExistence type="predicted"/>
<reference evidence="2" key="1">
    <citation type="submission" date="2020-10" db="EMBL/GenBank/DDBJ databases">
        <authorList>
            <person name="Gilroy R."/>
        </authorList>
    </citation>
    <scope>NUCLEOTIDE SEQUENCE</scope>
    <source>
        <strain evidence="2">CHK152-2994</strain>
    </source>
</reference>
<dbReference type="CDD" id="cd04301">
    <property type="entry name" value="NAT_SF"/>
    <property type="match status" value="1"/>
</dbReference>
<dbReference type="PANTHER" id="PTHR43617">
    <property type="entry name" value="L-AMINO ACID N-ACETYLTRANSFERASE"/>
    <property type="match status" value="1"/>
</dbReference>
<dbReference type="SUPFAM" id="SSF55729">
    <property type="entry name" value="Acyl-CoA N-acyltransferases (Nat)"/>
    <property type="match status" value="1"/>
</dbReference>
<feature type="domain" description="N-acetyltransferase" evidence="1">
    <location>
        <begin position="10"/>
        <end position="163"/>
    </location>
</feature>
<evidence type="ECO:0000313" key="3">
    <source>
        <dbReference type="Proteomes" id="UP000824139"/>
    </source>
</evidence>
<gene>
    <name evidence="2" type="ORF">IAD41_08245</name>
</gene>
<organism evidence="2 3">
    <name type="scientific">Candidatus Scatenecus faecavium</name>
    <dbReference type="NCBI Taxonomy" id="2840915"/>
    <lineage>
        <taxon>Bacteria</taxon>
        <taxon>Candidatus Scatenecus</taxon>
    </lineage>
</organism>
<dbReference type="EMBL" id="DVJO01000178">
    <property type="protein sequence ID" value="HIS83575.1"/>
    <property type="molecule type" value="Genomic_DNA"/>
</dbReference>
<reference evidence="2" key="2">
    <citation type="journal article" date="2021" name="PeerJ">
        <title>Extensive microbial diversity within the chicken gut microbiome revealed by metagenomics and culture.</title>
        <authorList>
            <person name="Gilroy R."/>
            <person name="Ravi A."/>
            <person name="Getino M."/>
            <person name="Pursley I."/>
            <person name="Horton D.L."/>
            <person name="Alikhan N.F."/>
            <person name="Baker D."/>
            <person name="Gharbi K."/>
            <person name="Hall N."/>
            <person name="Watson M."/>
            <person name="Adriaenssens E.M."/>
            <person name="Foster-Nyarko E."/>
            <person name="Jarju S."/>
            <person name="Secka A."/>
            <person name="Antonio M."/>
            <person name="Oren A."/>
            <person name="Chaudhuri R.R."/>
            <person name="La Ragione R."/>
            <person name="Hildebrand F."/>
            <person name="Pallen M.J."/>
        </authorList>
    </citation>
    <scope>NUCLEOTIDE SEQUENCE</scope>
    <source>
        <strain evidence="2">CHK152-2994</strain>
    </source>
</reference>
<dbReference type="InterPro" id="IPR050276">
    <property type="entry name" value="MshD_Acetyltransferase"/>
</dbReference>
<sequence length="163" mass="19482">MTDIVKVEVNEIKELAELAKEIWFEYWHSILTLGQIYYMVNKFQSELALTEQIERENYSYYFLVENGEKIGYFGVAPEEGYFFLSKLYIKKDYRGKGFGKFAFEYIKKLAQENGFSKIRLTVNKQNFKTILIYEKWGFKTHHALVTRIGNGYEMDDYLMEYTL</sequence>
<name>A0A9D1K441_9BACT</name>
<dbReference type="Proteomes" id="UP000824139">
    <property type="component" value="Unassembled WGS sequence"/>
</dbReference>
<dbReference type="InterPro" id="IPR000182">
    <property type="entry name" value="GNAT_dom"/>
</dbReference>
<dbReference type="GO" id="GO:0016747">
    <property type="term" value="F:acyltransferase activity, transferring groups other than amino-acyl groups"/>
    <property type="evidence" value="ECO:0007669"/>
    <property type="project" value="InterPro"/>
</dbReference>
<evidence type="ECO:0000313" key="2">
    <source>
        <dbReference type="EMBL" id="HIS83575.1"/>
    </source>
</evidence>
<evidence type="ECO:0000259" key="1">
    <source>
        <dbReference type="PROSITE" id="PS51186"/>
    </source>
</evidence>
<protein>
    <submittedName>
        <fullName evidence="2">GNAT family N-acetyltransferase</fullName>
    </submittedName>
</protein>
<dbReference type="Gene3D" id="3.40.630.30">
    <property type="match status" value="1"/>
</dbReference>